<dbReference type="EMBL" id="KK914536">
    <property type="protein sequence ID" value="KDP34292.1"/>
    <property type="molecule type" value="Genomic_DNA"/>
</dbReference>
<evidence type="ECO:0000313" key="2">
    <source>
        <dbReference type="Proteomes" id="UP000027138"/>
    </source>
</evidence>
<proteinExistence type="predicted"/>
<evidence type="ECO:0000313" key="1">
    <source>
        <dbReference type="EMBL" id="KDP34292.1"/>
    </source>
</evidence>
<reference evidence="1 2" key="1">
    <citation type="journal article" date="2014" name="PLoS ONE">
        <title>Global Analysis of Gene Expression Profiles in Physic Nut (Jatropha curcas L.) Seedlings Exposed to Salt Stress.</title>
        <authorList>
            <person name="Zhang L."/>
            <person name="Zhang C."/>
            <person name="Wu P."/>
            <person name="Chen Y."/>
            <person name="Li M."/>
            <person name="Jiang H."/>
            <person name="Wu G."/>
        </authorList>
    </citation>
    <scope>NUCLEOTIDE SEQUENCE [LARGE SCALE GENOMIC DNA]</scope>
    <source>
        <strain evidence="2">cv. GZQX0401</strain>
        <tissue evidence="1">Young leaves</tissue>
    </source>
</reference>
<dbReference type="AlphaFoldDB" id="A0A067KDX3"/>
<name>A0A067KDX3_JATCU</name>
<protein>
    <submittedName>
        <fullName evidence="1">Uncharacterized protein</fullName>
    </submittedName>
</protein>
<organism evidence="1 2">
    <name type="scientific">Jatropha curcas</name>
    <name type="common">Barbados nut</name>
    <dbReference type="NCBI Taxonomy" id="180498"/>
    <lineage>
        <taxon>Eukaryota</taxon>
        <taxon>Viridiplantae</taxon>
        <taxon>Streptophyta</taxon>
        <taxon>Embryophyta</taxon>
        <taxon>Tracheophyta</taxon>
        <taxon>Spermatophyta</taxon>
        <taxon>Magnoliopsida</taxon>
        <taxon>eudicotyledons</taxon>
        <taxon>Gunneridae</taxon>
        <taxon>Pentapetalae</taxon>
        <taxon>rosids</taxon>
        <taxon>fabids</taxon>
        <taxon>Malpighiales</taxon>
        <taxon>Euphorbiaceae</taxon>
        <taxon>Crotonoideae</taxon>
        <taxon>Jatropheae</taxon>
        <taxon>Jatropha</taxon>
    </lineage>
</organism>
<keyword evidence="2" id="KW-1185">Reference proteome</keyword>
<dbReference type="Proteomes" id="UP000027138">
    <property type="component" value="Unassembled WGS sequence"/>
</dbReference>
<sequence>MSQLLEIPASAYTPEMNTLGAIPDIPVFEGERTPFLGLVMRKTKDQPNKGFAPLWHDASKSGMRHFLVPHATSAQVPCFHLRNTKSLPDLGKNLRYYVWHAPQA</sequence>
<gene>
    <name evidence="1" type="ORF">JCGZ_12821</name>
</gene>
<accession>A0A067KDX3</accession>